<reference evidence="2" key="1">
    <citation type="submission" date="2023-06" db="EMBL/GenBank/DDBJ databases">
        <title>Male Hemibagrus guttatus genome.</title>
        <authorList>
            <person name="Bian C."/>
        </authorList>
    </citation>
    <scope>NUCLEOTIDE SEQUENCE</scope>
    <source>
        <strain evidence="2">Male_cb2023</strain>
        <tissue evidence="2">Muscle</tissue>
    </source>
</reference>
<dbReference type="AlphaFoldDB" id="A0AAE0QQ20"/>
<comment type="caution">
    <text evidence="2">The sequence shown here is derived from an EMBL/GenBank/DDBJ whole genome shotgun (WGS) entry which is preliminary data.</text>
</comment>
<keyword evidence="3" id="KW-1185">Reference proteome</keyword>
<feature type="compositionally biased region" description="Low complexity" evidence="1">
    <location>
        <begin position="34"/>
        <end position="44"/>
    </location>
</feature>
<name>A0AAE0QQ20_9TELE</name>
<gene>
    <name evidence="2" type="ORF">QTP70_011226</name>
</gene>
<feature type="region of interest" description="Disordered" evidence="1">
    <location>
        <begin position="1"/>
        <end position="44"/>
    </location>
</feature>
<accession>A0AAE0QQ20</accession>
<dbReference type="Proteomes" id="UP001274896">
    <property type="component" value="Unassembled WGS sequence"/>
</dbReference>
<dbReference type="EMBL" id="JAUCMX010000012">
    <property type="protein sequence ID" value="KAK3528787.1"/>
    <property type="molecule type" value="Genomic_DNA"/>
</dbReference>
<protein>
    <recommendedName>
        <fullName evidence="4">Reverse transcriptase domain-containing protein</fullName>
    </recommendedName>
</protein>
<evidence type="ECO:0008006" key="4">
    <source>
        <dbReference type="Google" id="ProtNLM"/>
    </source>
</evidence>
<proteinExistence type="predicted"/>
<evidence type="ECO:0000313" key="2">
    <source>
        <dbReference type="EMBL" id="KAK3528787.1"/>
    </source>
</evidence>
<sequence>MAVVVNPGLDRSAESAGPEHLPLQLDPGLPDWETSVSTSSTTTLSTGAPQGCVLSPLLFTLLTHNCAAMHSYIHIVKFADDTTVVGLISKNDESAHREEAYDAQCTDVMPFFCYSAITGKIQVLRVKVQSSQDMNEPAVQAAILEQKISARIKGKVYRTVVRPAMLYGLETVSLRKRQESELELPSASCLKLITFQEHCNTSVHSHGHSVVRSEALVGSEH</sequence>
<evidence type="ECO:0000256" key="1">
    <source>
        <dbReference type="SAM" id="MobiDB-lite"/>
    </source>
</evidence>
<evidence type="ECO:0000313" key="3">
    <source>
        <dbReference type="Proteomes" id="UP001274896"/>
    </source>
</evidence>
<organism evidence="2 3">
    <name type="scientific">Hemibagrus guttatus</name>
    <dbReference type="NCBI Taxonomy" id="175788"/>
    <lineage>
        <taxon>Eukaryota</taxon>
        <taxon>Metazoa</taxon>
        <taxon>Chordata</taxon>
        <taxon>Craniata</taxon>
        <taxon>Vertebrata</taxon>
        <taxon>Euteleostomi</taxon>
        <taxon>Actinopterygii</taxon>
        <taxon>Neopterygii</taxon>
        <taxon>Teleostei</taxon>
        <taxon>Ostariophysi</taxon>
        <taxon>Siluriformes</taxon>
        <taxon>Bagridae</taxon>
        <taxon>Hemibagrus</taxon>
    </lineage>
</organism>